<evidence type="ECO:0000256" key="1">
    <source>
        <dbReference type="SAM" id="MobiDB-lite"/>
    </source>
</evidence>
<dbReference type="EMBL" id="JAKJXO020000015">
    <property type="protein sequence ID" value="KAL1595659.1"/>
    <property type="molecule type" value="Genomic_DNA"/>
</dbReference>
<evidence type="ECO:0000313" key="3">
    <source>
        <dbReference type="Proteomes" id="UP001521785"/>
    </source>
</evidence>
<name>A0ABR3QU27_9PLEO</name>
<dbReference type="Proteomes" id="UP001521785">
    <property type="component" value="Unassembled WGS sequence"/>
</dbReference>
<accession>A0ABR3QU27</accession>
<reference evidence="2 3" key="1">
    <citation type="submission" date="2024-02" db="EMBL/GenBank/DDBJ databases">
        <title>De novo assembly and annotation of 12 fungi associated with fruit tree decline syndrome in Ontario, Canada.</title>
        <authorList>
            <person name="Sulman M."/>
            <person name="Ellouze W."/>
            <person name="Ilyukhin E."/>
        </authorList>
    </citation>
    <scope>NUCLEOTIDE SEQUENCE [LARGE SCALE GENOMIC DNA]</scope>
    <source>
        <strain evidence="2 3">M42-189</strain>
    </source>
</reference>
<proteinExistence type="predicted"/>
<protein>
    <submittedName>
        <fullName evidence="2">Uncharacterized protein</fullName>
    </submittedName>
</protein>
<feature type="region of interest" description="Disordered" evidence="1">
    <location>
        <begin position="336"/>
        <end position="356"/>
    </location>
</feature>
<comment type="caution">
    <text evidence="2">The sequence shown here is derived from an EMBL/GenBank/DDBJ whole genome shotgun (WGS) entry which is preliminary data.</text>
</comment>
<sequence length="417" mass="46681">MASNARRMSTLTQKLSSEEGWQDLISWDDELYDPLFQGDVGIAPTSVNTAYGEAYFGNYQVLPGSYSIPITFGFGSLLHIPVSIIHLDGPNGRLLHEHTVYSWPPSASSAKTHTHAVLPAILSPDAMDKLEDLLDTHLSLLVDQHFRSFPPFCSPLRVLRHVYAYWRLLPVTSSYSRLLQQALKLLVLVHVGGDITLPQPANDPVLEQLVRSTMSIPEGVVPTPCFIRSQFGSIMPSLALKLMREILLSLEQLLLNREVHEWPVAVATLIVVLITVESIQYHSAKLPYHHSHDTPMVRSQSKQERDFRGDEEGVRQLLEFYSACFSGCHARLSPDWRGDPEAGLRPGNSKSTSLPPEDRFIENIREAVRCATPEYLEAKASEERRGDDMSYFFDRLAARLLILKVNDGGASVLQDVT</sequence>
<keyword evidence="3" id="KW-1185">Reference proteome</keyword>
<evidence type="ECO:0000313" key="2">
    <source>
        <dbReference type="EMBL" id="KAL1595659.1"/>
    </source>
</evidence>
<organism evidence="2 3">
    <name type="scientific">Paraconiothyrium brasiliense</name>
    <dbReference type="NCBI Taxonomy" id="300254"/>
    <lineage>
        <taxon>Eukaryota</taxon>
        <taxon>Fungi</taxon>
        <taxon>Dikarya</taxon>
        <taxon>Ascomycota</taxon>
        <taxon>Pezizomycotina</taxon>
        <taxon>Dothideomycetes</taxon>
        <taxon>Pleosporomycetidae</taxon>
        <taxon>Pleosporales</taxon>
        <taxon>Massarineae</taxon>
        <taxon>Didymosphaeriaceae</taxon>
        <taxon>Paraconiothyrium</taxon>
    </lineage>
</organism>
<gene>
    <name evidence="2" type="ORF">SLS60_009348</name>
</gene>